<dbReference type="InterPro" id="IPR021804">
    <property type="entry name" value="DUF3375"/>
</dbReference>
<feature type="region of interest" description="Disordered" evidence="1">
    <location>
        <begin position="490"/>
        <end position="513"/>
    </location>
</feature>
<keyword evidence="3" id="KW-1185">Reference proteome</keyword>
<dbReference type="RefSeq" id="WP_378288720.1">
    <property type="nucleotide sequence ID" value="NZ_JBHSON010000091.1"/>
</dbReference>
<evidence type="ECO:0000313" key="2">
    <source>
        <dbReference type="EMBL" id="MFC5752587.1"/>
    </source>
</evidence>
<dbReference type="Pfam" id="PF11855">
    <property type="entry name" value="DUF3375"/>
    <property type="match status" value="1"/>
</dbReference>
<comment type="caution">
    <text evidence="2">The sequence shown here is derived from an EMBL/GenBank/DDBJ whole genome shotgun (WGS) entry which is preliminary data.</text>
</comment>
<gene>
    <name evidence="2" type="ORF">ACFPZN_43835</name>
</gene>
<evidence type="ECO:0000313" key="3">
    <source>
        <dbReference type="Proteomes" id="UP001596074"/>
    </source>
</evidence>
<accession>A0ABW1ADI0</accession>
<organism evidence="2 3">
    <name type="scientific">Actinomadura rugatobispora</name>
    <dbReference type="NCBI Taxonomy" id="1994"/>
    <lineage>
        <taxon>Bacteria</taxon>
        <taxon>Bacillati</taxon>
        <taxon>Actinomycetota</taxon>
        <taxon>Actinomycetes</taxon>
        <taxon>Streptosporangiales</taxon>
        <taxon>Thermomonosporaceae</taxon>
        <taxon>Actinomadura</taxon>
    </lineage>
</organism>
<dbReference type="EMBL" id="JBHSON010000091">
    <property type="protein sequence ID" value="MFC5752587.1"/>
    <property type="molecule type" value="Genomic_DNA"/>
</dbReference>
<evidence type="ECO:0000256" key="1">
    <source>
        <dbReference type="SAM" id="MobiDB-lite"/>
    </source>
</evidence>
<protein>
    <submittedName>
        <fullName evidence="2">DUF3375 domain-containing protein</fullName>
    </submittedName>
</protein>
<name>A0ABW1ADI0_9ACTN</name>
<sequence length="513" mass="55540">MAAKSAEQFFHEFRTGSAADVAMSLLRSKHALVSMALMAAHLGDGQIVDGISLTAMLDEDLPALERGLTSGEHDADDPVQLGAERMLTTWVKKGWVHRSIDAETRTERYQLTTGAAHAVRQMRGLRQQSSVATQSALSMVMAELRQIATESDPDPNTRRRAIDEQITVLAAQRDRIDGGEAVDVDAGELIDRVAAVAQLVERIPADLARYGEQMHANTAMLLRQSLSDDPAEFAQTLDRMFAGHDVIADSPEGQAFRAFATLVGTPSQRAQLESDIDAILTQLEGLPDHLAEILRGFINAMWQRVEEVEQTRGIAFRRMSTFVRGGDAAHYRGMRTRISEAQALAADAFQVTHGGRDIGFPIPMSGADTSSVGRLRLDEGSPAAPDPVIDSGDEFDIDPAALAGRESIDWLALRDAVHAAMAAHGDIATLPEVLEHLPGARTGDIIAVWSLANRYGEVDRDAQVSVLAHTDRGPREITLPYLVFGEPIPDPTVPTSHEHARPGQLSLLEGDSG</sequence>
<proteinExistence type="predicted"/>
<reference evidence="3" key="1">
    <citation type="journal article" date="2019" name="Int. J. Syst. Evol. Microbiol.">
        <title>The Global Catalogue of Microorganisms (GCM) 10K type strain sequencing project: providing services to taxonomists for standard genome sequencing and annotation.</title>
        <authorList>
            <consortium name="The Broad Institute Genomics Platform"/>
            <consortium name="The Broad Institute Genome Sequencing Center for Infectious Disease"/>
            <person name="Wu L."/>
            <person name="Ma J."/>
        </authorList>
    </citation>
    <scope>NUCLEOTIDE SEQUENCE [LARGE SCALE GENOMIC DNA]</scope>
    <source>
        <strain evidence="3">KCTC 42087</strain>
    </source>
</reference>
<dbReference type="Proteomes" id="UP001596074">
    <property type="component" value="Unassembled WGS sequence"/>
</dbReference>